<proteinExistence type="predicted"/>
<gene>
    <name evidence="2" type="ORF">THTE_1622</name>
</gene>
<organism evidence="2 3">
    <name type="scientific">Thermogutta terrifontis</name>
    <dbReference type="NCBI Taxonomy" id="1331910"/>
    <lineage>
        <taxon>Bacteria</taxon>
        <taxon>Pseudomonadati</taxon>
        <taxon>Planctomycetota</taxon>
        <taxon>Planctomycetia</taxon>
        <taxon>Pirellulales</taxon>
        <taxon>Thermoguttaceae</taxon>
        <taxon>Thermogutta</taxon>
    </lineage>
</organism>
<feature type="compositionally biased region" description="Basic residues" evidence="1">
    <location>
        <begin position="30"/>
        <end position="39"/>
    </location>
</feature>
<reference evidence="2 3" key="1">
    <citation type="journal article" name="Front. Microbiol.">
        <title>Sugar Metabolism of the First Thermophilic Planctomycete Thermogutta terrifontis: Comparative Genomic and Transcriptomic Approaches.</title>
        <authorList>
            <person name="Elcheninov A.G."/>
            <person name="Menzel P."/>
            <person name="Gudbergsdottir S.R."/>
            <person name="Slesarev A.I."/>
            <person name="Kadnikov V.V."/>
            <person name="Krogh A."/>
            <person name="Bonch-Osmolovskaya E.A."/>
            <person name="Peng X."/>
            <person name="Kublanov I.V."/>
        </authorList>
    </citation>
    <scope>NUCLEOTIDE SEQUENCE [LARGE SCALE GENOMIC DNA]</scope>
    <source>
        <strain evidence="2 3">R1</strain>
    </source>
</reference>
<sequence>MARKILDRKALRQQAEAAEAASQEANSKAKSSRKSRPKVKKVVKRIALWGVFSQALVEVQTFDYAHREDAERVARELSESKKIPHFVQLVKREVEVEMPVEDEA</sequence>
<keyword evidence="3" id="KW-1185">Reference proteome</keyword>
<accession>A0A286RE30</accession>
<name>A0A286RE30_9BACT</name>
<dbReference type="AlphaFoldDB" id="A0A286RE30"/>
<evidence type="ECO:0000256" key="1">
    <source>
        <dbReference type="SAM" id="MobiDB-lite"/>
    </source>
</evidence>
<feature type="region of interest" description="Disordered" evidence="1">
    <location>
        <begin position="16"/>
        <end position="39"/>
    </location>
</feature>
<dbReference type="RefSeq" id="WP_095414606.1">
    <property type="nucleotide sequence ID" value="NZ_CP018477.1"/>
</dbReference>
<dbReference type="KEGG" id="ttf:THTE_1622"/>
<dbReference type="OrthoDB" id="291437at2"/>
<protein>
    <submittedName>
        <fullName evidence="2">Uncharacterized protein</fullName>
    </submittedName>
</protein>
<dbReference type="Proteomes" id="UP000215086">
    <property type="component" value="Chromosome"/>
</dbReference>
<evidence type="ECO:0000313" key="2">
    <source>
        <dbReference type="EMBL" id="ASV74224.1"/>
    </source>
</evidence>
<evidence type="ECO:0000313" key="3">
    <source>
        <dbReference type="Proteomes" id="UP000215086"/>
    </source>
</evidence>
<dbReference type="EMBL" id="CP018477">
    <property type="protein sequence ID" value="ASV74224.1"/>
    <property type="molecule type" value="Genomic_DNA"/>
</dbReference>
<feature type="compositionally biased region" description="Low complexity" evidence="1">
    <location>
        <begin position="16"/>
        <end position="29"/>
    </location>
</feature>